<name>A0A5P2CDR5_STRVZ</name>
<dbReference type="GO" id="GO:0016787">
    <property type="term" value="F:hydrolase activity"/>
    <property type="evidence" value="ECO:0007669"/>
    <property type="project" value="UniProtKB-KW"/>
</dbReference>
<dbReference type="InterPro" id="IPR012338">
    <property type="entry name" value="Beta-lactam/transpept-like"/>
</dbReference>
<dbReference type="Proteomes" id="UP000322927">
    <property type="component" value="Chromosome"/>
</dbReference>
<reference evidence="3 4" key="1">
    <citation type="submission" date="2018-05" db="EMBL/GenBank/DDBJ databases">
        <title>Streptomyces venezuelae.</title>
        <authorList>
            <person name="Kim W."/>
            <person name="Lee N."/>
            <person name="Cho B.-K."/>
        </authorList>
    </citation>
    <scope>NUCLEOTIDE SEQUENCE [LARGE SCALE GENOMIC DNA]</scope>
    <source>
        <strain evidence="3 4">ATCC 14584</strain>
    </source>
</reference>
<protein>
    <submittedName>
        <fullName evidence="3">Serine hydrolase</fullName>
    </submittedName>
</protein>
<feature type="compositionally biased region" description="Basic and acidic residues" evidence="1">
    <location>
        <begin position="55"/>
        <end position="70"/>
    </location>
</feature>
<dbReference type="PANTHER" id="PTHR46825:SF8">
    <property type="entry name" value="BETA-LACTAMASE-RELATED"/>
    <property type="match status" value="1"/>
</dbReference>
<dbReference type="SUPFAM" id="SSF56601">
    <property type="entry name" value="beta-lactamase/transpeptidase-like"/>
    <property type="match status" value="1"/>
</dbReference>
<proteinExistence type="predicted"/>
<evidence type="ECO:0000256" key="1">
    <source>
        <dbReference type="SAM" id="MobiDB-lite"/>
    </source>
</evidence>
<feature type="region of interest" description="Disordered" evidence="1">
    <location>
        <begin position="48"/>
        <end position="70"/>
    </location>
</feature>
<dbReference type="PANTHER" id="PTHR46825">
    <property type="entry name" value="D-ALANYL-D-ALANINE-CARBOXYPEPTIDASE/ENDOPEPTIDASE AMPH"/>
    <property type="match status" value="1"/>
</dbReference>
<accession>A0A5P2CDR5</accession>
<evidence type="ECO:0000259" key="2">
    <source>
        <dbReference type="Pfam" id="PF00144"/>
    </source>
</evidence>
<dbReference type="AlphaFoldDB" id="A0A5P2CDR5"/>
<keyword evidence="3" id="KW-0378">Hydrolase</keyword>
<organism evidence="3 4">
    <name type="scientific">Streptomyces venezuelae</name>
    <dbReference type="NCBI Taxonomy" id="54571"/>
    <lineage>
        <taxon>Bacteria</taxon>
        <taxon>Bacillati</taxon>
        <taxon>Actinomycetota</taxon>
        <taxon>Actinomycetes</taxon>
        <taxon>Kitasatosporales</taxon>
        <taxon>Streptomycetaceae</taxon>
        <taxon>Streptomyces</taxon>
    </lineage>
</organism>
<dbReference type="Gene3D" id="3.40.710.10">
    <property type="entry name" value="DD-peptidase/beta-lactamase superfamily"/>
    <property type="match status" value="1"/>
</dbReference>
<dbReference type="OrthoDB" id="9809635at2"/>
<dbReference type="InterPro" id="IPR050491">
    <property type="entry name" value="AmpC-like"/>
</dbReference>
<evidence type="ECO:0000313" key="4">
    <source>
        <dbReference type="Proteomes" id="UP000322927"/>
    </source>
</evidence>
<gene>
    <name evidence="3" type="ORF">DEJ48_34705</name>
</gene>
<sequence>MRRASPGPPVSLGLVTVVVVLEARVHRLGSLALSLVLALAGCSNAAPAVTGTESDGVRAREAPVRSSDPHDPAVDHYLDAVLPAGPGITVAAARGDDLGHCAGRGLADRAAKTPATCDTVYDVMSITKQFTAAAVLKLEMAGELRVTDRIDRYLGPVPEDKRDITLHQLLTHTAGLPEGLGDDYEPVSRAEMLAGAMKAPLRSAPGQEFHYSNVGYSLLAAIVEKVSGQSYERFLAERLFRPAGMTRTGYVLPAWDRAQVAVEYDRNGRAQGRPMDHPWAPDGPYWNLRGNGGMLSTARDMFRWHRALTGGTVLSEAAKRKLLAPQVRVPELDGSYGYGWVVVDSPDGRVAWHDGGNDWSLATVAEYRRRRILVFWVSNHAYQKGNWNLEDGQLELTDGIAERVRRSG</sequence>
<dbReference type="EMBL" id="CP029192">
    <property type="protein sequence ID" value="QES39471.1"/>
    <property type="molecule type" value="Genomic_DNA"/>
</dbReference>
<dbReference type="Pfam" id="PF00144">
    <property type="entry name" value="Beta-lactamase"/>
    <property type="match status" value="1"/>
</dbReference>
<feature type="domain" description="Beta-lactamase-related" evidence="2">
    <location>
        <begin position="85"/>
        <end position="383"/>
    </location>
</feature>
<evidence type="ECO:0000313" key="3">
    <source>
        <dbReference type="EMBL" id="QES39471.1"/>
    </source>
</evidence>
<dbReference type="InterPro" id="IPR001466">
    <property type="entry name" value="Beta-lactam-related"/>
</dbReference>